<dbReference type="OrthoDB" id="9768885at2"/>
<evidence type="ECO:0008006" key="11">
    <source>
        <dbReference type="Google" id="ProtNLM"/>
    </source>
</evidence>
<keyword evidence="6 8" id="KW-1133">Transmembrane helix</keyword>
<dbReference type="InterPro" id="IPR036458">
    <property type="entry name" value="Na:dicarbo_symporter_sf"/>
</dbReference>
<keyword evidence="7 8" id="KW-0472">Membrane</keyword>
<dbReference type="GO" id="GO:0006835">
    <property type="term" value="P:dicarboxylic acid transport"/>
    <property type="evidence" value="ECO:0007669"/>
    <property type="project" value="TreeGrafter"/>
</dbReference>
<keyword evidence="3" id="KW-1003">Cell membrane</keyword>
<dbReference type="AlphaFoldDB" id="A0A154BQC1"/>
<feature type="transmembrane region" description="Helical" evidence="8">
    <location>
        <begin position="79"/>
        <end position="101"/>
    </location>
</feature>
<organism evidence="9 10">
    <name type="scientific">Anaerosporomusa subterranea</name>
    <dbReference type="NCBI Taxonomy" id="1794912"/>
    <lineage>
        <taxon>Bacteria</taxon>
        <taxon>Bacillati</taxon>
        <taxon>Bacillota</taxon>
        <taxon>Negativicutes</taxon>
        <taxon>Acetonemataceae</taxon>
        <taxon>Anaerosporomusa</taxon>
    </lineage>
</organism>
<dbReference type="SUPFAM" id="SSF118215">
    <property type="entry name" value="Proton glutamate symport protein"/>
    <property type="match status" value="1"/>
</dbReference>
<dbReference type="EMBL" id="LSGP01000017">
    <property type="protein sequence ID" value="KYZ76136.1"/>
    <property type="molecule type" value="Genomic_DNA"/>
</dbReference>
<gene>
    <name evidence="9" type="ORF">AXX12_06750</name>
</gene>
<dbReference type="GO" id="GO:0005886">
    <property type="term" value="C:plasma membrane"/>
    <property type="evidence" value="ECO:0007669"/>
    <property type="project" value="UniProtKB-SubCell"/>
</dbReference>
<evidence type="ECO:0000256" key="4">
    <source>
        <dbReference type="ARBA" id="ARBA00022692"/>
    </source>
</evidence>
<evidence type="ECO:0000256" key="8">
    <source>
        <dbReference type="SAM" id="Phobius"/>
    </source>
</evidence>
<dbReference type="PROSITE" id="PS00713">
    <property type="entry name" value="NA_DICARBOXYL_SYMP_1"/>
    <property type="match status" value="1"/>
</dbReference>
<evidence type="ECO:0000256" key="7">
    <source>
        <dbReference type="ARBA" id="ARBA00023136"/>
    </source>
</evidence>
<feature type="transmembrane region" description="Helical" evidence="8">
    <location>
        <begin position="285"/>
        <end position="304"/>
    </location>
</feature>
<feature type="transmembrane region" description="Helical" evidence="8">
    <location>
        <begin position="252"/>
        <end position="273"/>
    </location>
</feature>
<keyword evidence="5" id="KW-0769">Symport</keyword>
<comment type="subcellular location">
    <subcellularLocation>
        <location evidence="1">Cell membrane</location>
        <topology evidence="1">Multi-pass membrane protein</topology>
    </subcellularLocation>
</comment>
<comment type="caution">
    <text evidence="9">The sequence shown here is derived from an EMBL/GenBank/DDBJ whole genome shotgun (WGS) entry which is preliminary data.</text>
</comment>
<keyword evidence="2" id="KW-0813">Transport</keyword>
<feature type="transmembrane region" description="Helical" evidence="8">
    <location>
        <begin position="217"/>
        <end position="240"/>
    </location>
</feature>
<evidence type="ECO:0000256" key="5">
    <source>
        <dbReference type="ARBA" id="ARBA00022847"/>
    </source>
</evidence>
<dbReference type="Gene3D" id="1.10.3860.10">
    <property type="entry name" value="Sodium:dicarboxylate symporter"/>
    <property type="match status" value="1"/>
</dbReference>
<dbReference type="InterPro" id="IPR018107">
    <property type="entry name" value="Na-dicarboxylate_symporter_CS"/>
</dbReference>
<dbReference type="PANTHER" id="PTHR42865:SF7">
    <property type="entry name" value="PROTON_GLUTAMATE-ASPARTATE SYMPORTER"/>
    <property type="match status" value="1"/>
</dbReference>
<dbReference type="PANTHER" id="PTHR42865">
    <property type="entry name" value="PROTON/GLUTAMATE-ASPARTATE SYMPORTER"/>
    <property type="match status" value="1"/>
</dbReference>
<proteinExistence type="predicted"/>
<dbReference type="Pfam" id="PF00375">
    <property type="entry name" value="SDF"/>
    <property type="match status" value="1"/>
</dbReference>
<feature type="transmembrane region" description="Helical" evidence="8">
    <location>
        <begin position="348"/>
        <end position="372"/>
    </location>
</feature>
<name>A0A154BQC1_ANASB</name>
<sequence length="412" mass="43474">MKVALTGKKGIPMQILIAFILSIVVGIMYPAFAKSIKPLGDIFITLIKMIIVPVIFCTITTGIAGMGDMQKLKRVGTKMLVVYVGMTFVACAIGLGVGYLVRPGMGVTMAASQAFTQVVKTPTVGDFLLAMIPSNFVGALAKGDIVQVLVLGVFVGVALIGLGKKASTVKEVLEQGASISFYIIDIIMLYSPIGVFALMANAVAVYGVSIFGAMMKYIIAEYIAALLIVILVFILPLMLFARINIGKAIKDIGAVFIMSVSTCSGAATLPLAMDTATSKFKLPQWLVDFCLPLGGTVNSTGAAMYKSILIVFASDFYGLTLSVDQMIITVLISTMLSVASPGIPGGGIVMSAIMLNLMGLPYEIAGMLAGIYRLVDMVHTPMNVIGDIVGAILIGKSEGLWSNEEYVKESEA</sequence>
<evidence type="ECO:0000313" key="9">
    <source>
        <dbReference type="EMBL" id="KYZ76136.1"/>
    </source>
</evidence>
<dbReference type="InterPro" id="IPR001991">
    <property type="entry name" value="Na-dicarboxylate_symporter"/>
</dbReference>
<dbReference type="PRINTS" id="PR00173">
    <property type="entry name" value="EDTRNSPORT"/>
</dbReference>
<feature type="transmembrane region" description="Helical" evidence="8">
    <location>
        <begin position="182"/>
        <end position="211"/>
    </location>
</feature>
<evidence type="ECO:0000256" key="2">
    <source>
        <dbReference type="ARBA" id="ARBA00022448"/>
    </source>
</evidence>
<dbReference type="RefSeq" id="WP_066241050.1">
    <property type="nucleotide sequence ID" value="NZ_LSGP01000017.1"/>
</dbReference>
<protein>
    <recommendedName>
        <fullName evidence="11">Sodium:dicarboxylate symporter</fullName>
    </recommendedName>
</protein>
<accession>A0A154BQC1</accession>
<evidence type="ECO:0000313" key="10">
    <source>
        <dbReference type="Proteomes" id="UP000076268"/>
    </source>
</evidence>
<keyword evidence="10" id="KW-1185">Reference proteome</keyword>
<dbReference type="Proteomes" id="UP000076268">
    <property type="component" value="Unassembled WGS sequence"/>
</dbReference>
<evidence type="ECO:0000256" key="3">
    <source>
        <dbReference type="ARBA" id="ARBA00022475"/>
    </source>
</evidence>
<evidence type="ECO:0000256" key="6">
    <source>
        <dbReference type="ARBA" id="ARBA00022989"/>
    </source>
</evidence>
<dbReference type="STRING" id="1794912.AXX12_06750"/>
<feature type="transmembrane region" description="Helical" evidence="8">
    <location>
        <begin position="43"/>
        <end position="67"/>
    </location>
</feature>
<dbReference type="GO" id="GO:0015293">
    <property type="term" value="F:symporter activity"/>
    <property type="evidence" value="ECO:0007669"/>
    <property type="project" value="UniProtKB-KW"/>
</dbReference>
<feature type="transmembrane region" description="Helical" evidence="8">
    <location>
        <begin position="145"/>
        <end position="162"/>
    </location>
</feature>
<reference evidence="9 10" key="1">
    <citation type="submission" date="2016-02" db="EMBL/GenBank/DDBJ databases">
        <title>Anaerosporomusa subterraneum gen. nov., sp. nov., a spore-forming obligate anaerobe isolated from saprolite.</title>
        <authorList>
            <person name="Choi J.K."/>
            <person name="Shah M."/>
            <person name="Yee N."/>
        </authorList>
    </citation>
    <scope>NUCLEOTIDE SEQUENCE [LARGE SCALE GENOMIC DNA]</scope>
    <source>
        <strain evidence="9 10">RU4</strain>
    </source>
</reference>
<evidence type="ECO:0000256" key="1">
    <source>
        <dbReference type="ARBA" id="ARBA00004651"/>
    </source>
</evidence>
<keyword evidence="4 8" id="KW-0812">Transmembrane</keyword>